<accession>A0ABX4W3H0</accession>
<keyword evidence="3 5" id="KW-1133">Transmembrane helix</keyword>
<comment type="caution">
    <text evidence="7">The sequence shown here is derived from an EMBL/GenBank/DDBJ whole genome shotgun (WGS) entry which is preliminary data.</text>
</comment>
<protein>
    <submittedName>
        <fullName evidence="7">DUF1232 domain-containing protein</fullName>
    </submittedName>
</protein>
<evidence type="ECO:0000256" key="3">
    <source>
        <dbReference type="ARBA" id="ARBA00022989"/>
    </source>
</evidence>
<reference evidence="7 8" key="1">
    <citation type="submission" date="2018-01" db="EMBL/GenBank/DDBJ databases">
        <title>Denitrification phenotypes of diverse strains of Pseudomonas stutzeri.</title>
        <authorList>
            <person name="Milligan D.A."/>
            <person name="Bergaust L."/>
            <person name="Bakken L.R."/>
            <person name="Frostegard A."/>
        </authorList>
    </citation>
    <scope>NUCLEOTIDE SEQUENCE [LARGE SCALE GENOMIC DNA]</scope>
    <source>
        <strain evidence="7 8">ST27MN3</strain>
    </source>
</reference>
<keyword evidence="8" id="KW-1185">Reference proteome</keyword>
<name>A0ABX4W3H0_9GAMM</name>
<keyword evidence="4 5" id="KW-0472">Membrane</keyword>
<feature type="transmembrane region" description="Helical" evidence="5">
    <location>
        <begin position="67"/>
        <end position="86"/>
    </location>
</feature>
<gene>
    <name evidence="7" type="ORF">CXK93_03670</name>
</gene>
<evidence type="ECO:0000256" key="4">
    <source>
        <dbReference type="ARBA" id="ARBA00023136"/>
    </source>
</evidence>
<keyword evidence="2 5" id="KW-0812">Transmembrane</keyword>
<evidence type="ECO:0000313" key="7">
    <source>
        <dbReference type="EMBL" id="PNF87015.1"/>
    </source>
</evidence>
<dbReference type="Proteomes" id="UP000236021">
    <property type="component" value="Unassembled WGS sequence"/>
</dbReference>
<organism evidence="7 8">
    <name type="scientific">Stutzerimonas decontaminans</name>
    <dbReference type="NCBI Taxonomy" id="3022791"/>
    <lineage>
        <taxon>Bacteria</taxon>
        <taxon>Pseudomonadati</taxon>
        <taxon>Pseudomonadota</taxon>
        <taxon>Gammaproteobacteria</taxon>
        <taxon>Pseudomonadales</taxon>
        <taxon>Pseudomonadaceae</taxon>
        <taxon>Stutzerimonas</taxon>
    </lineage>
</organism>
<evidence type="ECO:0000259" key="6">
    <source>
        <dbReference type="Pfam" id="PF06803"/>
    </source>
</evidence>
<sequence length="167" mass="18884">MRCAVVGWICIIWYSSWLARPASYLQTRSFPLSGLSRFKARLQGWARTLKRDVMTLWFCARHPGAPWWLRLLVVVLVAYALSPIDLIPDFIPLLGYLDDLLLLPLGIWLVVRLMPDAVLAECRKQAADWAQRNEARPVSRAAAAVVLLIWIALASATGYWLLGPERG</sequence>
<dbReference type="Pfam" id="PF06803">
    <property type="entry name" value="DUF1232"/>
    <property type="match status" value="1"/>
</dbReference>
<dbReference type="InterPro" id="IPR010652">
    <property type="entry name" value="DUF1232"/>
</dbReference>
<feature type="domain" description="DUF1232" evidence="6">
    <location>
        <begin position="70"/>
        <end position="105"/>
    </location>
</feature>
<evidence type="ECO:0000313" key="8">
    <source>
        <dbReference type="Proteomes" id="UP000236021"/>
    </source>
</evidence>
<evidence type="ECO:0000256" key="2">
    <source>
        <dbReference type="ARBA" id="ARBA00022692"/>
    </source>
</evidence>
<evidence type="ECO:0000256" key="1">
    <source>
        <dbReference type="ARBA" id="ARBA00004127"/>
    </source>
</evidence>
<feature type="transmembrane region" description="Helical" evidence="5">
    <location>
        <begin position="141"/>
        <end position="162"/>
    </location>
</feature>
<evidence type="ECO:0000256" key="5">
    <source>
        <dbReference type="SAM" id="Phobius"/>
    </source>
</evidence>
<comment type="subcellular location">
    <subcellularLocation>
        <location evidence="1">Endomembrane system</location>
        <topology evidence="1">Multi-pass membrane protein</topology>
    </subcellularLocation>
</comment>
<dbReference type="EMBL" id="POUI01000001">
    <property type="protein sequence ID" value="PNF87015.1"/>
    <property type="molecule type" value="Genomic_DNA"/>
</dbReference>
<proteinExistence type="predicted"/>